<keyword evidence="2" id="KW-1185">Reference proteome</keyword>
<comment type="caution">
    <text evidence="1">The sequence shown here is derived from an EMBL/GenBank/DDBJ whole genome shotgun (WGS) entry which is preliminary data.</text>
</comment>
<dbReference type="RefSeq" id="WP_396568989.1">
    <property type="nucleotide sequence ID" value="NZ_JBITRD010000002.1"/>
</dbReference>
<reference evidence="1 2" key="1">
    <citation type="submission" date="2024-08" db="EMBL/GenBank/DDBJ databases">
        <authorList>
            <person name="Vancuren S.J."/>
            <person name="Allen-Vercoe E."/>
        </authorList>
    </citation>
    <scope>NUCLEOTIDE SEQUENCE [LARGE SCALE GENOMIC DNA]</scope>
    <source>
        <strain evidence="1 2">16-6-I_42_FAA</strain>
    </source>
</reference>
<dbReference type="Proteomes" id="UP001614216">
    <property type="component" value="Unassembled WGS sequence"/>
</dbReference>
<proteinExistence type="predicted"/>
<name>A0ABW8AWU3_9FIRM</name>
<organism evidence="1 2">
    <name type="scientific">Dorea amylophila</name>
    <dbReference type="NCBI Taxonomy" id="2981789"/>
    <lineage>
        <taxon>Bacteria</taxon>
        <taxon>Bacillati</taxon>
        <taxon>Bacillota</taxon>
        <taxon>Clostridia</taxon>
        <taxon>Lachnospirales</taxon>
        <taxon>Lachnospiraceae</taxon>
        <taxon>Dorea</taxon>
    </lineage>
</organism>
<dbReference type="EMBL" id="JBITRD010000002">
    <property type="protein sequence ID" value="MFI7844409.1"/>
    <property type="molecule type" value="Genomic_DNA"/>
</dbReference>
<gene>
    <name evidence="1" type="ORF">ACIF0M_02430</name>
</gene>
<accession>A0ABW8AWU3</accession>
<sequence length="54" mass="6374">MQDDMTFSHPHRVLKDPKGNPFYSIRTEELPEAGIAILRKMKEQNPLYQRLDAF</sequence>
<evidence type="ECO:0000313" key="1">
    <source>
        <dbReference type="EMBL" id="MFI7844409.1"/>
    </source>
</evidence>
<protein>
    <submittedName>
        <fullName evidence="1">Uncharacterized protein</fullName>
    </submittedName>
</protein>
<evidence type="ECO:0000313" key="2">
    <source>
        <dbReference type="Proteomes" id="UP001614216"/>
    </source>
</evidence>